<proteinExistence type="inferred from homology"/>
<dbReference type="GO" id="GO:0033499">
    <property type="term" value="P:galactose catabolic process via UDP-galactose, Leloir pathway"/>
    <property type="evidence" value="ECO:0007669"/>
    <property type="project" value="TreeGrafter"/>
</dbReference>
<dbReference type="InterPro" id="IPR036291">
    <property type="entry name" value="NAD(P)-bd_dom_sf"/>
</dbReference>
<dbReference type="PANTHER" id="PTHR43725:SF53">
    <property type="entry name" value="UDP-ARABINOSE 4-EPIMERASE 1"/>
    <property type="match status" value="1"/>
</dbReference>
<reference evidence="2" key="1">
    <citation type="submission" date="2018-05" db="EMBL/GenBank/DDBJ databases">
        <authorList>
            <person name="Lanie J.A."/>
            <person name="Ng W.-L."/>
            <person name="Kazmierczak K.M."/>
            <person name="Andrzejewski T.M."/>
            <person name="Davidsen T.M."/>
            <person name="Wayne K.J."/>
            <person name="Tettelin H."/>
            <person name="Glass J.I."/>
            <person name="Rusch D."/>
            <person name="Podicherti R."/>
            <person name="Tsui H.-C.T."/>
            <person name="Winkler M.E."/>
        </authorList>
    </citation>
    <scope>NUCLEOTIDE SEQUENCE</scope>
</reference>
<dbReference type="Gene3D" id="3.90.25.10">
    <property type="entry name" value="UDP-galactose 4-epimerase, domain 1"/>
    <property type="match status" value="1"/>
</dbReference>
<gene>
    <name evidence="2" type="ORF">METZ01_LOCUS273357</name>
</gene>
<dbReference type="SUPFAM" id="SSF51735">
    <property type="entry name" value="NAD(P)-binding Rossmann-fold domains"/>
    <property type="match status" value="1"/>
</dbReference>
<dbReference type="PANTHER" id="PTHR43725">
    <property type="entry name" value="UDP-GLUCOSE 4-EPIMERASE"/>
    <property type="match status" value="1"/>
</dbReference>
<name>A0A382KAG0_9ZZZZ</name>
<organism evidence="2">
    <name type="scientific">marine metagenome</name>
    <dbReference type="NCBI Taxonomy" id="408172"/>
    <lineage>
        <taxon>unclassified sequences</taxon>
        <taxon>metagenomes</taxon>
        <taxon>ecological metagenomes</taxon>
    </lineage>
</organism>
<feature type="non-terminal residue" evidence="2">
    <location>
        <position position="1"/>
    </location>
</feature>
<evidence type="ECO:0000313" key="2">
    <source>
        <dbReference type="EMBL" id="SVC20503.1"/>
    </source>
</evidence>
<evidence type="ECO:0008006" key="3">
    <source>
        <dbReference type="Google" id="ProtNLM"/>
    </source>
</evidence>
<protein>
    <recommendedName>
        <fullName evidence="3">NAD(P)-binding domain-containing protein</fullName>
    </recommendedName>
</protein>
<evidence type="ECO:0000256" key="1">
    <source>
        <dbReference type="ARBA" id="ARBA00007637"/>
    </source>
</evidence>
<comment type="similarity">
    <text evidence="1">Belongs to the NAD(P)-dependent epimerase/dehydratase family.</text>
</comment>
<accession>A0A382KAG0</accession>
<dbReference type="EMBL" id="UINC01078952">
    <property type="protein sequence ID" value="SVC20503.1"/>
    <property type="molecule type" value="Genomic_DNA"/>
</dbReference>
<sequence length="85" mass="9370">STCCLNLGTGKGSSVTEIINFVEEITGSPITVIAGQRRMGDSPVLVADPSRAMQMLGWSPKYPHIKTQIEHAWHWFIKRSTDGDL</sequence>
<dbReference type="AlphaFoldDB" id="A0A382KAG0"/>